<accession>A0A813GVT8</accession>
<gene>
    <name evidence="2" type="ORF">PGLA2088_LOCUS870</name>
</gene>
<organism evidence="2 3">
    <name type="scientific">Polarella glacialis</name>
    <name type="common">Dinoflagellate</name>
    <dbReference type="NCBI Taxonomy" id="89957"/>
    <lineage>
        <taxon>Eukaryota</taxon>
        <taxon>Sar</taxon>
        <taxon>Alveolata</taxon>
        <taxon>Dinophyceae</taxon>
        <taxon>Suessiales</taxon>
        <taxon>Suessiaceae</taxon>
        <taxon>Polarella</taxon>
    </lineage>
</organism>
<evidence type="ECO:0000313" key="3">
    <source>
        <dbReference type="Proteomes" id="UP000626109"/>
    </source>
</evidence>
<protein>
    <submittedName>
        <fullName evidence="2">Uncharacterized protein</fullName>
    </submittedName>
</protein>
<evidence type="ECO:0000256" key="1">
    <source>
        <dbReference type="SAM" id="MobiDB-lite"/>
    </source>
</evidence>
<feature type="compositionally biased region" description="Basic residues" evidence="1">
    <location>
        <begin position="157"/>
        <end position="171"/>
    </location>
</feature>
<comment type="caution">
    <text evidence="2">The sequence shown here is derived from an EMBL/GenBank/DDBJ whole genome shotgun (WGS) entry which is preliminary data.</text>
</comment>
<sequence length="179" mass="19527">MSAFLQSASVAVCFGHLSWPQIISHVDVIMQLAETQRAKGRPAYAAFVCDDLVRKQFARRAEKRDPNLDIGKEIQTVNKELLEQVQQRLESVLTATGMNNSSSSSGSQANVADVADSAASKQLVADAFHKGRAGFEAAGADSGADYGQGSSYAQRTGQRRIRQRRQRRTRRANSELAAE</sequence>
<reference evidence="2" key="1">
    <citation type="submission" date="2021-02" db="EMBL/GenBank/DDBJ databases">
        <authorList>
            <person name="Dougan E. K."/>
            <person name="Rhodes N."/>
            <person name="Thang M."/>
            <person name="Chan C."/>
        </authorList>
    </citation>
    <scope>NUCLEOTIDE SEQUENCE</scope>
</reference>
<dbReference type="EMBL" id="CAJNNW010000621">
    <property type="protein sequence ID" value="CAE8629486.1"/>
    <property type="molecule type" value="Genomic_DNA"/>
</dbReference>
<feature type="region of interest" description="Disordered" evidence="1">
    <location>
        <begin position="138"/>
        <end position="179"/>
    </location>
</feature>
<proteinExistence type="predicted"/>
<name>A0A813GVT8_POLGL</name>
<dbReference type="AlphaFoldDB" id="A0A813GVT8"/>
<dbReference type="Proteomes" id="UP000626109">
    <property type="component" value="Unassembled WGS sequence"/>
</dbReference>
<evidence type="ECO:0000313" key="2">
    <source>
        <dbReference type="EMBL" id="CAE8629486.1"/>
    </source>
</evidence>